<keyword evidence="9" id="KW-1185">Reference proteome</keyword>
<keyword evidence="3" id="KW-0547">Nucleotide-binding</keyword>
<dbReference type="EC" id="2.3.2.23" evidence="1"/>
<dbReference type="SUPFAM" id="SSF54495">
    <property type="entry name" value="UBC-like"/>
    <property type="match status" value="1"/>
</dbReference>
<dbReference type="InterPro" id="IPR057733">
    <property type="entry name" value="UBE2O-like_SH3-B"/>
</dbReference>
<dbReference type="PROSITE" id="PS50127">
    <property type="entry name" value="UBC_2"/>
    <property type="match status" value="1"/>
</dbReference>
<dbReference type="Pfam" id="PF23046">
    <property type="entry name" value="tSH3-B_UBE2O"/>
    <property type="match status" value="1"/>
</dbReference>
<keyword evidence="4" id="KW-0833">Ubl conjugation pathway</keyword>
<dbReference type="Pfam" id="PF00179">
    <property type="entry name" value="UQ_con"/>
    <property type="match status" value="1"/>
</dbReference>
<proteinExistence type="predicted"/>
<evidence type="ECO:0000256" key="2">
    <source>
        <dbReference type="ARBA" id="ARBA00022679"/>
    </source>
</evidence>
<dbReference type="Proteomes" id="UP000822688">
    <property type="component" value="Chromosome 6"/>
</dbReference>
<feature type="compositionally biased region" description="Basic and acidic residues" evidence="6">
    <location>
        <begin position="534"/>
        <end position="545"/>
    </location>
</feature>
<feature type="compositionally biased region" description="Basic and acidic residues" evidence="6">
    <location>
        <begin position="735"/>
        <end position="749"/>
    </location>
</feature>
<reference evidence="8 9" key="1">
    <citation type="submission" date="2020-06" db="EMBL/GenBank/DDBJ databases">
        <title>WGS assembly of Ceratodon purpureus strain R40.</title>
        <authorList>
            <person name="Carey S.B."/>
            <person name="Jenkins J."/>
            <person name="Shu S."/>
            <person name="Lovell J.T."/>
            <person name="Sreedasyam A."/>
            <person name="Maumus F."/>
            <person name="Tiley G.P."/>
            <person name="Fernandez-Pozo N."/>
            <person name="Barry K."/>
            <person name="Chen C."/>
            <person name="Wang M."/>
            <person name="Lipzen A."/>
            <person name="Daum C."/>
            <person name="Saski C.A."/>
            <person name="Payton A.C."/>
            <person name="Mcbreen J.C."/>
            <person name="Conrad R.E."/>
            <person name="Kollar L.M."/>
            <person name="Olsson S."/>
            <person name="Huttunen S."/>
            <person name="Landis J.B."/>
            <person name="Wickett N.J."/>
            <person name="Johnson M.G."/>
            <person name="Rensing S.A."/>
            <person name="Grimwood J."/>
            <person name="Schmutz J."/>
            <person name="Mcdaniel S.F."/>
        </authorList>
    </citation>
    <scope>NUCLEOTIDE SEQUENCE [LARGE SCALE GENOMIC DNA]</scope>
    <source>
        <strain evidence="8 9">R40</strain>
    </source>
</reference>
<dbReference type="InterPro" id="IPR057735">
    <property type="entry name" value="UBE2O-like_tSH3-B"/>
</dbReference>
<dbReference type="Pfam" id="PF23043">
    <property type="entry name" value="SH3-B_UBE2O"/>
    <property type="match status" value="1"/>
</dbReference>
<feature type="region of interest" description="Disordered" evidence="6">
    <location>
        <begin position="699"/>
        <end position="801"/>
    </location>
</feature>
<dbReference type="SMART" id="SM00212">
    <property type="entry name" value="UBCc"/>
    <property type="match status" value="1"/>
</dbReference>
<feature type="region of interest" description="Disordered" evidence="6">
    <location>
        <begin position="515"/>
        <end position="558"/>
    </location>
</feature>
<feature type="compositionally biased region" description="Acidic residues" evidence="6">
    <location>
        <begin position="643"/>
        <end position="652"/>
    </location>
</feature>
<dbReference type="PANTHER" id="PTHR46116:SF15">
    <property type="entry name" value="(E3-INDEPENDENT) E2 UBIQUITIN-CONJUGATING ENZYME"/>
    <property type="match status" value="1"/>
</dbReference>
<evidence type="ECO:0000256" key="5">
    <source>
        <dbReference type="ARBA" id="ARBA00022840"/>
    </source>
</evidence>
<sequence length="1111" mass="121911">MDREAGGAEAEGEGQRVVDVQLFQEDVVVSLANPGRIGMVTRVGGDSDSDSDSSDEEDEDGEHDRALEEGSARIVWIDSHESVEKVTDIKVVDRAFMHGDVVALASDPLGQTGTVVDVDMAVDLELSGKETVRGVDSRVLRRVRGLAPGDNVIHGHWLGRLEEVLDNVTVVFDDGSKCKVQHAEPGRLVPSSESLMDDTESPYYPGQRVRAASSGVFKNAKWLRGTWKANRMEGTVVDVEAGMVIVYWIAVSALNSSTVPSEEQDPKDLVPMTFFNHTNWQIGDRALLPQGLKAPVEEAGGMSDATSEAGVLDVRNGEPSLLEGPSGSTGEDAAGPTPSADAAVDEVADEAAAGVTAPKQRKISKLRKVTRKERKATRKDKNVEKAALVVNTRTCVDILWQDGTRSSKVNSCSLVPVEHLGDHDFWPEQYVLEQGPDGDDMDNEVRRIGILKSVDAKQRTAVVRWLKPVSRPEELREFGEEETVSVYELIGHPDYTYCLGDVVIRLSPAPCDVSDSQAELSEASSAEDAEEHDLDVSEKEKEHNLKVQTRKKKTTDDLSAKTQDLSWVGIVIGLQDGDIEVHWANGMVSKVGPQAVYVVTRDEDDMSSAHTSDLEDDDENDGDDAASWTTVDSAEQRGREFDDSLEQFNEDEDVRRDTRPTQDPLDEDPENRDAPRFRGPIAAAIGLVSRMANGLLGLRGNNRDVAHNRNSQGCSRTKQGLEEILGDGNSGSSGRDSRYVVDRLRKRDAASSGIVTNETDERTTSSDQDDESQAAAKDEVDGHAASGERVDSDSGSGLKSTSFTLQSKSAVDTTVDEESHVDTRTESGFDTRVSMFANFKHFDIVSDPSDHHYVGETAQASQRRWAKKIQSEWSILEKNLPDTIYVRVYEERMDLLRAVILGAPGTPYHDGLFVFDLYLPPDYPQTPPQAYYHSGGLRLNPNLYENGKVCLSLLNTWSGRGTEVWDPQESSILQVLVSIQGLVLNTKPYFNEAGYDRQVGTLEGEKNSVVYNENSFLLSCKSMLYLIRRPPMHFEDLIRQNFLVKGAGLLRSCDAYLQGAPVGSLVENKNTSTLADTELVGADKSSAGFKLMLTKLVLKLKEAFKELGVEC</sequence>
<dbReference type="GO" id="GO:0061631">
    <property type="term" value="F:ubiquitin conjugating enzyme activity"/>
    <property type="evidence" value="ECO:0007669"/>
    <property type="project" value="UniProtKB-EC"/>
</dbReference>
<dbReference type="Pfam" id="PF23044">
    <property type="entry name" value="SH3-C_UBE2O"/>
    <property type="match status" value="1"/>
</dbReference>
<dbReference type="FunFam" id="3.10.110.10:FF:000028">
    <property type="entry name" value="Probable ubiquitin-conjugating enzyme E2 23"/>
    <property type="match status" value="1"/>
</dbReference>
<dbReference type="EMBL" id="CM026427">
    <property type="protein sequence ID" value="KAG0570604.1"/>
    <property type="molecule type" value="Genomic_DNA"/>
</dbReference>
<evidence type="ECO:0000313" key="9">
    <source>
        <dbReference type="Proteomes" id="UP000822688"/>
    </source>
</evidence>
<dbReference type="AlphaFoldDB" id="A0A8T0HIL4"/>
<accession>A0A8T0HIL4</accession>
<dbReference type="PANTHER" id="PTHR46116">
    <property type="entry name" value="(E3-INDEPENDENT) E2 UBIQUITIN-CONJUGATING ENZYME"/>
    <property type="match status" value="1"/>
</dbReference>
<evidence type="ECO:0000256" key="6">
    <source>
        <dbReference type="SAM" id="MobiDB-lite"/>
    </source>
</evidence>
<evidence type="ECO:0000256" key="4">
    <source>
        <dbReference type="ARBA" id="ARBA00022786"/>
    </source>
</evidence>
<protein>
    <recommendedName>
        <fullName evidence="1">E2 ubiquitin-conjugating enzyme</fullName>
        <ecNumber evidence="1">2.3.2.23</ecNumber>
    </recommendedName>
</protein>
<feature type="compositionally biased region" description="Acidic residues" evidence="6">
    <location>
        <begin position="47"/>
        <end position="61"/>
    </location>
</feature>
<feature type="compositionally biased region" description="Basic and acidic residues" evidence="6">
    <location>
        <begin position="776"/>
        <end position="792"/>
    </location>
</feature>
<feature type="region of interest" description="Disordered" evidence="6">
    <location>
        <begin position="602"/>
        <end position="677"/>
    </location>
</feature>
<evidence type="ECO:0000259" key="7">
    <source>
        <dbReference type="PROSITE" id="PS50127"/>
    </source>
</evidence>
<evidence type="ECO:0000256" key="1">
    <source>
        <dbReference type="ARBA" id="ARBA00012486"/>
    </source>
</evidence>
<dbReference type="GO" id="GO:0005524">
    <property type="term" value="F:ATP binding"/>
    <property type="evidence" value="ECO:0007669"/>
    <property type="project" value="UniProtKB-KW"/>
</dbReference>
<dbReference type="InterPro" id="IPR057734">
    <property type="entry name" value="UBE2O-like_SH3-C"/>
</dbReference>
<feature type="compositionally biased region" description="Polar residues" evidence="6">
    <location>
        <begin position="708"/>
        <end position="718"/>
    </location>
</feature>
<feature type="region of interest" description="Disordered" evidence="6">
    <location>
        <begin position="316"/>
        <end position="343"/>
    </location>
</feature>
<dbReference type="CDD" id="cd23837">
    <property type="entry name" value="UBCc_UBE2O"/>
    <property type="match status" value="1"/>
</dbReference>
<name>A0A8T0HIL4_CERPU</name>
<feature type="region of interest" description="Disordered" evidence="6">
    <location>
        <begin position="38"/>
        <end position="69"/>
    </location>
</feature>
<keyword evidence="2" id="KW-0808">Transferase</keyword>
<dbReference type="InterPro" id="IPR016135">
    <property type="entry name" value="UBQ-conjugating_enzyme/RWD"/>
</dbReference>
<dbReference type="InterPro" id="IPR000608">
    <property type="entry name" value="UBC"/>
</dbReference>
<organism evidence="8 9">
    <name type="scientific">Ceratodon purpureus</name>
    <name type="common">Fire moss</name>
    <name type="synonym">Dicranum purpureum</name>
    <dbReference type="NCBI Taxonomy" id="3225"/>
    <lineage>
        <taxon>Eukaryota</taxon>
        <taxon>Viridiplantae</taxon>
        <taxon>Streptophyta</taxon>
        <taxon>Embryophyta</taxon>
        <taxon>Bryophyta</taxon>
        <taxon>Bryophytina</taxon>
        <taxon>Bryopsida</taxon>
        <taxon>Dicranidae</taxon>
        <taxon>Pseudoditrichales</taxon>
        <taxon>Ditrichaceae</taxon>
        <taxon>Ceratodon</taxon>
    </lineage>
</organism>
<feature type="compositionally biased region" description="Acidic residues" evidence="6">
    <location>
        <begin position="614"/>
        <end position="624"/>
    </location>
</feature>
<comment type="caution">
    <text evidence="8">The sequence shown here is derived from an EMBL/GenBank/DDBJ whole genome shotgun (WGS) entry which is preliminary data.</text>
</comment>
<dbReference type="Gene3D" id="3.10.110.10">
    <property type="entry name" value="Ubiquitin Conjugating Enzyme"/>
    <property type="match status" value="1"/>
</dbReference>
<feature type="domain" description="UBC core" evidence="7">
    <location>
        <begin position="864"/>
        <end position="1024"/>
    </location>
</feature>
<keyword evidence="5" id="KW-0067">ATP-binding</keyword>
<gene>
    <name evidence="8" type="ORF">KC19_6G174500</name>
</gene>
<evidence type="ECO:0000313" key="8">
    <source>
        <dbReference type="EMBL" id="KAG0570604.1"/>
    </source>
</evidence>
<feature type="compositionally biased region" description="Low complexity" evidence="6">
    <location>
        <begin position="515"/>
        <end position="524"/>
    </location>
</feature>
<evidence type="ECO:0000256" key="3">
    <source>
        <dbReference type="ARBA" id="ARBA00022741"/>
    </source>
</evidence>